<feature type="domain" description="Peptidase C14 caspase" evidence="3">
    <location>
        <begin position="502"/>
        <end position="740"/>
    </location>
</feature>
<evidence type="ECO:0000313" key="5">
    <source>
        <dbReference type="Proteomes" id="UP000779900"/>
    </source>
</evidence>
<dbReference type="AlphaFoldDB" id="A0A938BP36"/>
<feature type="signal peptide" evidence="2">
    <location>
        <begin position="1"/>
        <end position="31"/>
    </location>
</feature>
<evidence type="ECO:0000256" key="2">
    <source>
        <dbReference type="SAM" id="SignalP"/>
    </source>
</evidence>
<feature type="chain" id="PRO_5037643948" description="Peptidase C14 caspase domain-containing protein" evidence="2">
    <location>
        <begin position="32"/>
        <end position="751"/>
    </location>
</feature>
<dbReference type="GO" id="GO:0004197">
    <property type="term" value="F:cysteine-type endopeptidase activity"/>
    <property type="evidence" value="ECO:0007669"/>
    <property type="project" value="InterPro"/>
</dbReference>
<gene>
    <name evidence="4" type="ORF">FJY68_02855</name>
</gene>
<dbReference type="Gene3D" id="3.40.50.1460">
    <property type="match status" value="1"/>
</dbReference>
<dbReference type="InterPro" id="IPR011600">
    <property type="entry name" value="Pept_C14_caspase"/>
</dbReference>
<dbReference type="PROSITE" id="PS00018">
    <property type="entry name" value="EF_HAND_1"/>
    <property type="match status" value="1"/>
</dbReference>
<dbReference type="Proteomes" id="UP000779900">
    <property type="component" value="Unassembled WGS sequence"/>
</dbReference>
<dbReference type="InterPro" id="IPR029030">
    <property type="entry name" value="Caspase-like_dom_sf"/>
</dbReference>
<evidence type="ECO:0000259" key="3">
    <source>
        <dbReference type="Pfam" id="PF00656"/>
    </source>
</evidence>
<dbReference type="GO" id="GO:0006508">
    <property type="term" value="P:proteolysis"/>
    <property type="evidence" value="ECO:0007669"/>
    <property type="project" value="InterPro"/>
</dbReference>
<feature type="region of interest" description="Disordered" evidence="1">
    <location>
        <begin position="176"/>
        <end position="214"/>
    </location>
</feature>
<evidence type="ECO:0000313" key="4">
    <source>
        <dbReference type="EMBL" id="MBM3330776.1"/>
    </source>
</evidence>
<organism evidence="4 5">
    <name type="scientific">candidate division WOR-3 bacterium</name>
    <dbReference type="NCBI Taxonomy" id="2052148"/>
    <lineage>
        <taxon>Bacteria</taxon>
        <taxon>Bacteria division WOR-3</taxon>
    </lineage>
</organism>
<name>A0A938BP36_UNCW3</name>
<comment type="caution">
    <text evidence="4">The sequence shown here is derived from an EMBL/GenBank/DDBJ whole genome shotgun (WGS) entry which is preliminary data.</text>
</comment>
<reference evidence="4" key="1">
    <citation type="submission" date="2019-03" db="EMBL/GenBank/DDBJ databases">
        <title>Lake Tanganyika Metagenome-Assembled Genomes (MAGs).</title>
        <authorList>
            <person name="Tran P."/>
        </authorList>
    </citation>
    <scope>NUCLEOTIDE SEQUENCE</scope>
    <source>
        <strain evidence="4">K_DeepCast_150m_m2_040</strain>
    </source>
</reference>
<dbReference type="Pfam" id="PF00656">
    <property type="entry name" value="Peptidase_C14"/>
    <property type="match status" value="1"/>
</dbReference>
<dbReference type="PANTHER" id="PTHR35902">
    <property type="entry name" value="S-LAYER DOMAIN-LIKE PROTEIN-RELATED"/>
    <property type="match status" value="1"/>
</dbReference>
<dbReference type="InterPro" id="IPR018247">
    <property type="entry name" value="EF_Hand_1_Ca_BS"/>
</dbReference>
<accession>A0A938BP36</accession>
<dbReference type="EMBL" id="VGIR01000010">
    <property type="protein sequence ID" value="MBM3330776.1"/>
    <property type="molecule type" value="Genomic_DNA"/>
</dbReference>
<evidence type="ECO:0000256" key="1">
    <source>
        <dbReference type="SAM" id="MobiDB-lite"/>
    </source>
</evidence>
<proteinExistence type="predicted"/>
<sequence>MTSISVRAKVRVRLRYVWTIGLALLTSAAPAADFLFEGSIGYASWNGWERMGFGLSAGPTWYWGQLGFGLAGFCSPVAVHRGNQTMSFVMPGGLAKARFSVVEAGFGYGYVPSVQGDTVTNSLLALIGLTYPIRLSDRVSVTLGAENVFAIGLASFYNPSAQFGLAYRFTRPKAVKRSVPPDSTSTGGVNGPVAGPALAPDTKPEPITEELSTGLPPFLEATRTSFADREADGVLDAMETGEITLAVKNRGKGDAQDLTVYVAPMENYADLKCQAETKVPTVKKGDSVTVRIPVSAGEQVETQTVKLRIDVKEPYFGADADAKVLSFSTRRLSPPDLVVAQTGVDDDEEGQSMGNSNGTIEPGETFELAAIVQNKGTGNADDVRVTFREPSDKNVMLVGTSDTAVGSIAAGDWKKVVVPVYVNKRIEKQSFDLPVAITERRPRFSRTDTISLSLNKQMKRPDEISVAMPATEQKSEAQPLPELTADVDVAVPFGAAVNANAVAVIVAGYEYDKVPRVDYAARDAAVLRQYLLKTLGFKEENFISLRNPSKADFERVFGIKGNAQGQLYNYVRKGESDVFVYYTGHGAPDLKTREAFLVPADADPSYINLQGYPLSTFFENLAQIPAKSVTVVLDACFSGAYDQGLIVQQASPLVPKVADEKGKLPDGVIMASASGDQVSSWYADKKHSLFTYWFLKGLQGAADKNGDKTITMGEMKLYLSENVSYWAQRLHNRIQTPTFSGDENRALARLK</sequence>
<keyword evidence="2" id="KW-0732">Signal</keyword>
<dbReference type="InterPro" id="IPR013783">
    <property type="entry name" value="Ig-like_fold"/>
</dbReference>
<dbReference type="SUPFAM" id="SSF52129">
    <property type="entry name" value="Caspase-like"/>
    <property type="match status" value="1"/>
</dbReference>
<protein>
    <recommendedName>
        <fullName evidence="3">Peptidase C14 caspase domain-containing protein</fullName>
    </recommendedName>
</protein>
<dbReference type="Gene3D" id="2.60.40.10">
    <property type="entry name" value="Immunoglobulins"/>
    <property type="match status" value="1"/>
</dbReference>